<proteinExistence type="predicted"/>
<dbReference type="EMBL" id="CP095474">
    <property type="protein sequence ID" value="URN16992.1"/>
    <property type="molecule type" value="Genomic_DNA"/>
</dbReference>
<organism evidence="1 2">
    <name type="scientific">Streptomyces sudanensis</name>
    <dbReference type="NCBI Taxonomy" id="436397"/>
    <lineage>
        <taxon>Bacteria</taxon>
        <taxon>Bacillati</taxon>
        <taxon>Actinomycetota</taxon>
        <taxon>Actinomycetes</taxon>
        <taxon>Kitasatosporales</taxon>
        <taxon>Streptomycetaceae</taxon>
        <taxon>Streptomyces</taxon>
    </lineage>
</organism>
<name>A0ABY4TDH8_9ACTN</name>
<keyword evidence="2" id="KW-1185">Reference proteome</keyword>
<sequence>MAMPLNAEEIAEAIEAELEICRRPLRDFQANDDDREGFARSGKASCKFPVDPSKIPVPLIAAMTFRVLLRCHDLGRAEKLAWEYPFIFRGRECSISLEKFGTRIYVGKTTDGDASSEKCAREIVGKVAAAGRMMEKNLLSLMGQQALALGNVTVPNLYYKLQGMYKYFREAALEAYAGNGLLARASEREDSGTLIAGKLNHFMAVRREGLYATVAMVNAYFSLLEHTLVLTLPSTDFNPRQESVASFIGSRLFEKYDRIFSGNKNKQAQRLREKLKEVAEVWRNPYSHGGFDKMHQAVGFHVEGIGVIPVGLSNVTNMPEFHIFPERDQGFDELCTLFDEIDDFLCSGPLWASLEWVKYGLDVPLDEESLKIFRGKVSEGEAEFRDHLSRTSAHVEQAMNMDW</sequence>
<evidence type="ECO:0000313" key="2">
    <source>
        <dbReference type="Proteomes" id="UP001056383"/>
    </source>
</evidence>
<reference evidence="1" key="1">
    <citation type="submission" date="2022-04" db="EMBL/GenBank/DDBJ databases">
        <title>Systematic whole-genome sequencing reveals an unexpected diversity among actinomycetoma pathogens and provides insights into their antibacterial susceptibilities.</title>
        <authorList>
            <person name="Watson A.K."/>
            <person name="Kepplinger B."/>
            <person name="Bakhiet S.M."/>
            <person name="Mhmoud N.A."/>
            <person name="Chapman J."/>
            <person name="Allenby N."/>
            <person name="Mickiewicz K."/>
            <person name="Goodfellow M."/>
            <person name="Fahal A.H."/>
            <person name="Errington J."/>
        </authorList>
    </citation>
    <scope>NUCLEOTIDE SEQUENCE</scope>
    <source>
        <strain evidence="1">SD 504</strain>
    </source>
</reference>
<evidence type="ECO:0000313" key="1">
    <source>
        <dbReference type="EMBL" id="URN16992.1"/>
    </source>
</evidence>
<dbReference type="RefSeq" id="WP_158684338.1">
    <property type="nucleotide sequence ID" value="NZ_CP095474.1"/>
</dbReference>
<gene>
    <name evidence="1" type="ORF">MW084_14825</name>
</gene>
<accession>A0ABY4TDH8</accession>
<protein>
    <submittedName>
        <fullName evidence="1">Uncharacterized protein</fullName>
    </submittedName>
</protein>
<dbReference type="Proteomes" id="UP001056383">
    <property type="component" value="Chromosome"/>
</dbReference>